<keyword evidence="5" id="KW-0720">Serine protease</keyword>
<name>A0A8D2FMA7_THEGE</name>
<keyword evidence="2" id="KW-0645">Protease</keyword>
<evidence type="ECO:0000256" key="4">
    <source>
        <dbReference type="ARBA" id="ARBA00022801"/>
    </source>
</evidence>
<dbReference type="InterPro" id="IPR001254">
    <property type="entry name" value="Trypsin_dom"/>
</dbReference>
<keyword evidence="6" id="KW-0735">Signal-anchor</keyword>
<dbReference type="PANTHER" id="PTHR24252">
    <property type="entry name" value="ACROSIN-RELATED"/>
    <property type="match status" value="1"/>
</dbReference>
<reference evidence="13" key="3">
    <citation type="submission" date="2025-09" db="UniProtKB">
        <authorList>
            <consortium name="Ensembl"/>
        </authorList>
    </citation>
    <scope>IDENTIFICATION</scope>
</reference>
<dbReference type="Gene3D" id="2.40.10.10">
    <property type="entry name" value="Trypsin-like serine proteases"/>
    <property type="match status" value="2"/>
</dbReference>
<dbReference type="GO" id="GO:0006508">
    <property type="term" value="P:proteolysis"/>
    <property type="evidence" value="ECO:0007669"/>
    <property type="project" value="UniProtKB-KW"/>
</dbReference>
<dbReference type="SUPFAM" id="SSF50494">
    <property type="entry name" value="Trypsin-like serine proteases"/>
    <property type="match status" value="1"/>
</dbReference>
<feature type="transmembrane region" description="Helical" evidence="10">
    <location>
        <begin position="15"/>
        <end position="39"/>
    </location>
</feature>
<evidence type="ECO:0000256" key="10">
    <source>
        <dbReference type="SAM" id="Phobius"/>
    </source>
</evidence>
<reference evidence="13" key="2">
    <citation type="submission" date="2025-08" db="UniProtKB">
        <authorList>
            <consortium name="Ensembl"/>
        </authorList>
    </citation>
    <scope>IDENTIFICATION</scope>
</reference>
<comment type="subcellular location">
    <subcellularLocation>
        <location evidence="1">Membrane</location>
        <topology evidence="1">Single-pass type II membrane protein</topology>
    </subcellularLocation>
</comment>
<dbReference type="InterPro" id="IPR001314">
    <property type="entry name" value="Peptidase_S1A"/>
</dbReference>
<dbReference type="SUPFAM" id="SSF82671">
    <property type="entry name" value="SEA domain"/>
    <property type="match status" value="1"/>
</dbReference>
<evidence type="ECO:0000256" key="2">
    <source>
        <dbReference type="ARBA" id="ARBA00022670"/>
    </source>
</evidence>
<evidence type="ECO:0008006" key="15">
    <source>
        <dbReference type="Google" id="ProtNLM"/>
    </source>
</evidence>
<dbReference type="CDD" id="cd00190">
    <property type="entry name" value="Tryp_SPc"/>
    <property type="match status" value="1"/>
</dbReference>
<keyword evidence="4" id="KW-0378">Hydrolase</keyword>
<protein>
    <recommendedName>
        <fullName evidence="15">Transmembrane protease serine</fullName>
    </recommendedName>
</protein>
<dbReference type="InterPro" id="IPR043504">
    <property type="entry name" value="Peptidase_S1_PA_chymotrypsin"/>
</dbReference>
<proteinExistence type="predicted"/>
<evidence type="ECO:0000313" key="14">
    <source>
        <dbReference type="Proteomes" id="UP000694411"/>
    </source>
</evidence>
<dbReference type="FunFam" id="2.40.10.10:FF:000003">
    <property type="entry name" value="Transmembrane serine protease 3"/>
    <property type="match status" value="1"/>
</dbReference>
<dbReference type="PRINTS" id="PR00722">
    <property type="entry name" value="CHYMOTRYPSIN"/>
</dbReference>
<organism evidence="13 14">
    <name type="scientific">Theropithecus gelada</name>
    <name type="common">Gelada baboon</name>
    <dbReference type="NCBI Taxonomy" id="9565"/>
    <lineage>
        <taxon>Eukaryota</taxon>
        <taxon>Metazoa</taxon>
        <taxon>Chordata</taxon>
        <taxon>Craniata</taxon>
        <taxon>Vertebrata</taxon>
        <taxon>Euteleostomi</taxon>
        <taxon>Mammalia</taxon>
        <taxon>Eutheria</taxon>
        <taxon>Euarchontoglires</taxon>
        <taxon>Primates</taxon>
        <taxon>Haplorrhini</taxon>
        <taxon>Catarrhini</taxon>
        <taxon>Cercopithecidae</taxon>
        <taxon>Cercopithecinae</taxon>
        <taxon>Theropithecus</taxon>
    </lineage>
</organism>
<dbReference type="Pfam" id="PF00089">
    <property type="entry name" value="Trypsin"/>
    <property type="match status" value="1"/>
</dbReference>
<dbReference type="PROSITE" id="PS50240">
    <property type="entry name" value="TRYPSIN_DOM"/>
    <property type="match status" value="1"/>
</dbReference>
<dbReference type="PANTHER" id="PTHR24252:SF7">
    <property type="entry name" value="HYALIN"/>
    <property type="match status" value="1"/>
</dbReference>
<dbReference type="InterPro" id="IPR000082">
    <property type="entry name" value="SEA_dom"/>
</dbReference>
<keyword evidence="3 10" id="KW-0812">Transmembrane</keyword>
<evidence type="ECO:0000259" key="12">
    <source>
        <dbReference type="PROSITE" id="PS50240"/>
    </source>
</evidence>
<dbReference type="GO" id="GO:0004252">
    <property type="term" value="F:serine-type endopeptidase activity"/>
    <property type="evidence" value="ECO:0007669"/>
    <property type="project" value="InterPro"/>
</dbReference>
<evidence type="ECO:0000256" key="1">
    <source>
        <dbReference type="ARBA" id="ARBA00004606"/>
    </source>
</evidence>
<dbReference type="Gene3D" id="3.30.70.960">
    <property type="entry name" value="SEA domain"/>
    <property type="match status" value="1"/>
</dbReference>
<dbReference type="Ensembl" id="ENSTGET00000027107.1">
    <property type="protein sequence ID" value="ENSTGEP00000022707.1"/>
    <property type="gene ID" value="ENSTGEG00000018373.1"/>
</dbReference>
<feature type="transmembrane region" description="Helical" evidence="10">
    <location>
        <begin position="151"/>
        <end position="168"/>
    </location>
</feature>
<dbReference type="AlphaFoldDB" id="A0A8D2FMA7"/>
<keyword evidence="14" id="KW-1185">Reference proteome</keyword>
<evidence type="ECO:0000256" key="5">
    <source>
        <dbReference type="ARBA" id="ARBA00022825"/>
    </source>
</evidence>
<keyword evidence="7 10" id="KW-1133">Transmembrane helix</keyword>
<evidence type="ECO:0000313" key="13">
    <source>
        <dbReference type="Ensembl" id="ENSTGEP00000022707.1"/>
    </source>
</evidence>
<evidence type="ECO:0000256" key="3">
    <source>
        <dbReference type="ARBA" id="ARBA00022692"/>
    </source>
</evidence>
<dbReference type="InterPro" id="IPR036364">
    <property type="entry name" value="SEA_dom_sf"/>
</dbReference>
<accession>A0A8D2FMA7</accession>
<evidence type="ECO:0000256" key="9">
    <source>
        <dbReference type="ARBA" id="ARBA00023157"/>
    </source>
</evidence>
<feature type="domain" description="SEA" evidence="11">
    <location>
        <begin position="44"/>
        <end position="161"/>
    </location>
</feature>
<dbReference type="Proteomes" id="UP000694411">
    <property type="component" value="Chromosome 5"/>
</dbReference>
<feature type="domain" description="Peptidase S1" evidence="12">
    <location>
        <begin position="206"/>
        <end position="422"/>
    </location>
</feature>
<dbReference type="PROSITE" id="PS50024">
    <property type="entry name" value="SEA"/>
    <property type="match status" value="1"/>
</dbReference>
<evidence type="ECO:0000256" key="8">
    <source>
        <dbReference type="ARBA" id="ARBA00023136"/>
    </source>
</evidence>
<dbReference type="InterPro" id="IPR009003">
    <property type="entry name" value="Peptidase_S1_PA"/>
</dbReference>
<dbReference type="Pfam" id="PF01390">
    <property type="entry name" value="SEA"/>
    <property type="match status" value="1"/>
</dbReference>
<evidence type="ECO:0000256" key="7">
    <source>
        <dbReference type="ARBA" id="ARBA00022989"/>
    </source>
</evidence>
<evidence type="ECO:0000259" key="11">
    <source>
        <dbReference type="PROSITE" id="PS50024"/>
    </source>
</evidence>
<sequence>MPLTLGRRVSSLKPWMIALIVIAVVLILVIPIGLLVYFLKYGQKFYYYQTSFQMPSIEYNPDFSVEHSKLSTDLKQKVSNEIDKIFQRSNVNHHYIKCHVVNFRPSNDNLKADVLLKCQFIPNNENTIKMQADNILHQKLKSNESFLKIDLHYLILEAGNTIFLLYYITHFNNLLIYRENMNAAQAEHILNSCCGLGKEFPSVERIADGRIARKGDWPWQASLQVEGIHLCGASLISEEWLLTMASFGITLSPSLMRRKVESIIIHENYAAHKHDDDIAVVKLFTPIIFSNEVHRVCLPEATFEALLKSKVFVTGWGALKLDGPFPNMLREVEVEIISNDTCNQVHVYGGAVSSGMICAGFLSGKLDACKRDSGGPLVIARDRNAWYLVGIVSWGIDCGKENKSGLYTKVTHYRDWIKSKTNI</sequence>
<dbReference type="SMART" id="SM00020">
    <property type="entry name" value="Tryp_SPc"/>
    <property type="match status" value="1"/>
</dbReference>
<keyword evidence="9" id="KW-1015">Disulfide bond</keyword>
<evidence type="ECO:0000256" key="6">
    <source>
        <dbReference type="ARBA" id="ARBA00022968"/>
    </source>
</evidence>
<keyword evidence="8 10" id="KW-0472">Membrane</keyword>
<reference evidence="13" key="1">
    <citation type="submission" date="2018-05" db="EMBL/GenBank/DDBJ databases">
        <title>Whole genome of Theropithecus gelada.</title>
        <authorList>
            <person name="Chiou K.L."/>
            <person name="Snyder-Mackler N."/>
        </authorList>
    </citation>
    <scope>NUCLEOTIDE SEQUENCE [LARGE SCALE GENOMIC DNA]</scope>
</reference>
<dbReference type="GO" id="GO:0016020">
    <property type="term" value="C:membrane"/>
    <property type="evidence" value="ECO:0007669"/>
    <property type="project" value="UniProtKB-SubCell"/>
</dbReference>